<name>A0AAW0LR97_QUESU</name>
<accession>A0AAW0LR97</accession>
<keyword evidence="1" id="KW-0677">Repeat</keyword>
<feature type="domain" description="Disease resistance R13L4/SHOC-2-like LRR" evidence="2">
    <location>
        <begin position="34"/>
        <end position="160"/>
    </location>
</feature>
<gene>
    <name evidence="3" type="primary">RPPL1_2</name>
    <name evidence="3" type="ORF">CFP56_034165</name>
</gene>
<dbReference type="PANTHER" id="PTHR47186">
    <property type="entry name" value="LEUCINE-RICH REPEAT-CONTAINING PROTEIN 57"/>
    <property type="match status" value="1"/>
</dbReference>
<dbReference type="AlphaFoldDB" id="A0AAW0LR97"/>
<protein>
    <submittedName>
        <fullName evidence="3">Disease resistance rpp13-like protein 1</fullName>
    </submittedName>
</protein>
<dbReference type="Proteomes" id="UP000237347">
    <property type="component" value="Unassembled WGS sequence"/>
</dbReference>
<comment type="caution">
    <text evidence="3">The sequence shown here is derived from an EMBL/GenBank/DDBJ whole genome shotgun (WGS) entry which is preliminary data.</text>
</comment>
<dbReference type="Gene3D" id="3.80.10.10">
    <property type="entry name" value="Ribonuclease Inhibitor"/>
    <property type="match status" value="1"/>
</dbReference>
<evidence type="ECO:0000313" key="4">
    <source>
        <dbReference type="Proteomes" id="UP000237347"/>
    </source>
</evidence>
<dbReference type="PANTHER" id="PTHR47186:SF3">
    <property type="entry name" value="OS09G0267800 PROTEIN"/>
    <property type="match status" value="1"/>
</dbReference>
<dbReference type="InterPro" id="IPR032675">
    <property type="entry name" value="LRR_dom_sf"/>
</dbReference>
<dbReference type="SUPFAM" id="SSF52047">
    <property type="entry name" value="RNI-like"/>
    <property type="match status" value="1"/>
</dbReference>
<evidence type="ECO:0000259" key="2">
    <source>
        <dbReference type="Pfam" id="PF23598"/>
    </source>
</evidence>
<sequence length="217" mass="25461">KTSLELVYQAKNLRTLFLLSDERDYIFDKLLFDLLQHFRWLRTLILDCPINKLPNAIENLIHLRCLLMSNYVQLEELPETICNLSNLQTLCIKYCYNLKKLPQGMGKLINLRHLSFIGFSCQKCPIFPKGFEKLISLRTLSDFNIGGMDEREGCRLGELKKCTTQDEIYLHSLELWFGKFDILRDTISRRIKDDVLILNALEAPSDLESYVFLLPWH</sequence>
<evidence type="ECO:0000256" key="1">
    <source>
        <dbReference type="ARBA" id="ARBA00022737"/>
    </source>
</evidence>
<dbReference type="EMBL" id="PKMF04000060">
    <property type="protein sequence ID" value="KAK7853920.1"/>
    <property type="molecule type" value="Genomic_DNA"/>
</dbReference>
<dbReference type="InterPro" id="IPR055414">
    <property type="entry name" value="LRR_R13L4/SHOC2-like"/>
</dbReference>
<dbReference type="Pfam" id="PF23598">
    <property type="entry name" value="LRR_14"/>
    <property type="match status" value="1"/>
</dbReference>
<proteinExistence type="predicted"/>
<keyword evidence="4" id="KW-1185">Reference proteome</keyword>
<evidence type="ECO:0000313" key="3">
    <source>
        <dbReference type="EMBL" id="KAK7853920.1"/>
    </source>
</evidence>
<organism evidence="3 4">
    <name type="scientific">Quercus suber</name>
    <name type="common">Cork oak</name>
    <dbReference type="NCBI Taxonomy" id="58331"/>
    <lineage>
        <taxon>Eukaryota</taxon>
        <taxon>Viridiplantae</taxon>
        <taxon>Streptophyta</taxon>
        <taxon>Embryophyta</taxon>
        <taxon>Tracheophyta</taxon>
        <taxon>Spermatophyta</taxon>
        <taxon>Magnoliopsida</taxon>
        <taxon>eudicotyledons</taxon>
        <taxon>Gunneridae</taxon>
        <taxon>Pentapetalae</taxon>
        <taxon>rosids</taxon>
        <taxon>fabids</taxon>
        <taxon>Fagales</taxon>
        <taxon>Fagaceae</taxon>
        <taxon>Quercus</taxon>
    </lineage>
</organism>
<reference evidence="3 4" key="1">
    <citation type="journal article" date="2018" name="Sci. Data">
        <title>The draft genome sequence of cork oak.</title>
        <authorList>
            <person name="Ramos A.M."/>
            <person name="Usie A."/>
            <person name="Barbosa P."/>
            <person name="Barros P.M."/>
            <person name="Capote T."/>
            <person name="Chaves I."/>
            <person name="Simoes F."/>
            <person name="Abreu I."/>
            <person name="Carrasquinho I."/>
            <person name="Faro C."/>
            <person name="Guimaraes J.B."/>
            <person name="Mendonca D."/>
            <person name="Nobrega F."/>
            <person name="Rodrigues L."/>
            <person name="Saibo N.J.M."/>
            <person name="Varela M.C."/>
            <person name="Egas C."/>
            <person name="Matos J."/>
            <person name="Miguel C.M."/>
            <person name="Oliveira M.M."/>
            <person name="Ricardo C.P."/>
            <person name="Goncalves S."/>
        </authorList>
    </citation>
    <scope>NUCLEOTIDE SEQUENCE [LARGE SCALE GENOMIC DNA]</scope>
    <source>
        <strain evidence="4">cv. HL8</strain>
    </source>
</reference>
<feature type="non-terminal residue" evidence="3">
    <location>
        <position position="1"/>
    </location>
</feature>